<sequence>MAFFENGHNHLRGILMDFKHNNELTATYIQLDLTKDTVEGQTQERTTTRVRFAGPWVKYLSEDLEIAWEICLDLNRFDPIWNQFEDRWEFNHGLQAVILLQDVDEVSWYMKTIELGATTCRPLRLPPFAASSASQTHRSTPLRNASRHLSSIKRSPSMDTKFSLGEASETIRTRLDSADPRIRSAHADRLTTPSRQGSVLHERATPSTSHKPDISSYCTDWNSPTQQSTDVIPLAQPSVHRLVQSTQAPGVPDFVNLQDVEDSTQAGTFTFNVYGLITRKKNNVCQRVRGGTQDLQMTLYLQDNSRSQSSPEVTCNLFWRTEEACPNWEKANWQVLFLWGVHKRYSPRFNTQIVGQSDKFGWALWAPPGFGSAEMLDMCKVGSSAVPPCFLNFEGSRILQRLAESLHGSLNRLTTPGLANPSDTDVTELSIPKRICDLQPREPQKVSLCVELIDLWHDPPANDRVTVTDYTSNIHIVPSDFRVEYDPGAQPWSRHHIDGGGTPENWPVTGQRQFTIYLCQPILEQFYRHIRGDLASDRAGVHELRESLLGLYVRLDHVVIRAASKGGFYGLIETVQSQNRYEDEAILDDEQGDRQIWRKYITLLAETPTESPELQPLFQARNQWAKELDPGS</sequence>
<accession>F4R760</accession>
<dbReference type="HOGENOM" id="CLU_030587_0_0_1"/>
<dbReference type="AlphaFoldDB" id="F4R760"/>
<organism evidence="3">
    <name type="scientific">Melampsora larici-populina (strain 98AG31 / pathotype 3-4-7)</name>
    <name type="common">Poplar leaf rust fungus</name>
    <dbReference type="NCBI Taxonomy" id="747676"/>
    <lineage>
        <taxon>Eukaryota</taxon>
        <taxon>Fungi</taxon>
        <taxon>Dikarya</taxon>
        <taxon>Basidiomycota</taxon>
        <taxon>Pucciniomycotina</taxon>
        <taxon>Pucciniomycetes</taxon>
        <taxon>Pucciniales</taxon>
        <taxon>Melampsoraceae</taxon>
        <taxon>Melampsora</taxon>
    </lineage>
</organism>
<evidence type="ECO:0000313" key="2">
    <source>
        <dbReference type="EMBL" id="EGG11530.1"/>
    </source>
</evidence>
<dbReference type="Proteomes" id="UP000001072">
    <property type="component" value="Unassembled WGS sequence"/>
</dbReference>
<feature type="compositionally biased region" description="Polar residues" evidence="1">
    <location>
        <begin position="131"/>
        <end position="160"/>
    </location>
</feature>
<feature type="region of interest" description="Disordered" evidence="1">
    <location>
        <begin position="130"/>
        <end position="215"/>
    </location>
</feature>
<dbReference type="Gene3D" id="2.40.50.140">
    <property type="entry name" value="Nucleic acid-binding proteins"/>
    <property type="match status" value="1"/>
</dbReference>
<feature type="compositionally biased region" description="Basic and acidic residues" evidence="1">
    <location>
        <begin position="169"/>
        <end position="189"/>
    </location>
</feature>
<dbReference type="OrthoDB" id="2501547at2759"/>
<evidence type="ECO:0000256" key="1">
    <source>
        <dbReference type="SAM" id="MobiDB-lite"/>
    </source>
</evidence>
<dbReference type="GeneID" id="18932830"/>
<reference evidence="3" key="1">
    <citation type="journal article" date="2011" name="Proc. Natl. Acad. Sci. U.S.A.">
        <title>Obligate biotrophy features unraveled by the genomic analysis of rust fungi.</title>
        <authorList>
            <person name="Duplessis S."/>
            <person name="Cuomo C.A."/>
            <person name="Lin Y.-C."/>
            <person name="Aerts A."/>
            <person name="Tisserant E."/>
            <person name="Veneault-Fourrey C."/>
            <person name="Joly D.L."/>
            <person name="Hacquard S."/>
            <person name="Amselem J."/>
            <person name="Cantarel B.L."/>
            <person name="Chiu R."/>
            <person name="Coutinho P.M."/>
            <person name="Feau N."/>
            <person name="Field M."/>
            <person name="Frey P."/>
            <person name="Gelhaye E."/>
            <person name="Goldberg J."/>
            <person name="Grabherr M.G."/>
            <person name="Kodira C.D."/>
            <person name="Kohler A."/>
            <person name="Kuees U."/>
            <person name="Lindquist E.A."/>
            <person name="Lucas S.M."/>
            <person name="Mago R."/>
            <person name="Mauceli E."/>
            <person name="Morin E."/>
            <person name="Murat C."/>
            <person name="Pangilinan J.L."/>
            <person name="Park R."/>
            <person name="Pearson M."/>
            <person name="Quesneville H."/>
            <person name="Rouhier N."/>
            <person name="Sakthikumar S."/>
            <person name="Salamov A.A."/>
            <person name="Schmutz J."/>
            <person name="Selles B."/>
            <person name="Shapiro H."/>
            <person name="Tanguay P."/>
            <person name="Tuskan G.A."/>
            <person name="Henrissat B."/>
            <person name="Van de Peer Y."/>
            <person name="Rouze P."/>
            <person name="Ellis J.G."/>
            <person name="Dodds P.N."/>
            <person name="Schein J.E."/>
            <person name="Zhong S."/>
            <person name="Hamelin R.C."/>
            <person name="Grigoriev I.V."/>
            <person name="Szabo L.J."/>
            <person name="Martin F."/>
        </authorList>
    </citation>
    <scope>NUCLEOTIDE SEQUENCE [LARGE SCALE GENOMIC DNA]</scope>
    <source>
        <strain evidence="3">98AG31 / pathotype 3-4-7</strain>
    </source>
</reference>
<evidence type="ECO:0000313" key="3">
    <source>
        <dbReference type="Proteomes" id="UP000001072"/>
    </source>
</evidence>
<dbReference type="KEGG" id="mlr:MELLADRAFT_76710"/>
<protein>
    <submittedName>
        <fullName evidence="2">Uncharacterized protein</fullName>
    </submittedName>
</protein>
<dbReference type="VEuPathDB" id="FungiDB:MELLADRAFT_76710"/>
<dbReference type="InterPro" id="IPR012340">
    <property type="entry name" value="NA-bd_OB-fold"/>
</dbReference>
<keyword evidence="3" id="KW-1185">Reference proteome</keyword>
<dbReference type="SUPFAM" id="SSF50249">
    <property type="entry name" value="Nucleic acid-binding proteins"/>
    <property type="match status" value="1"/>
</dbReference>
<dbReference type="InParanoid" id="F4R760"/>
<dbReference type="RefSeq" id="XP_007405165.1">
    <property type="nucleotide sequence ID" value="XM_007405103.1"/>
</dbReference>
<gene>
    <name evidence="2" type="ORF">MELLADRAFT_76710</name>
</gene>
<proteinExistence type="predicted"/>
<name>F4R760_MELLP</name>
<dbReference type="EMBL" id="GL883092">
    <property type="protein sequence ID" value="EGG11530.1"/>
    <property type="molecule type" value="Genomic_DNA"/>
</dbReference>